<dbReference type="RefSeq" id="YP_010672037.1">
    <property type="nucleotide sequence ID" value="NC_070974.1"/>
</dbReference>
<dbReference type="KEGG" id="vg:77948307"/>
<proteinExistence type="predicted"/>
<sequence length="68" mass="7655">MAKVKYKVEFLKSEVDRKAQTFHADMVQIDPAHTKFYESGVNDKGQSNMQLVASFPSHIIEAVTKVGK</sequence>
<accession>A0A2P1CAC0</accession>
<name>A0A2P1CAC0_9CAUD</name>
<dbReference type="EMBL" id="MG873442">
    <property type="protein sequence ID" value="AVJ48188.1"/>
    <property type="molecule type" value="Genomic_DNA"/>
</dbReference>
<protein>
    <submittedName>
        <fullName evidence="1">Uncharacterized protein</fullName>
    </submittedName>
</protein>
<dbReference type="Proteomes" id="UP000240649">
    <property type="component" value="Segment"/>
</dbReference>
<organism evidence="1 2">
    <name type="scientific">Salmonella phage SE131</name>
    <dbReference type="NCBI Taxonomy" id="2081631"/>
    <lineage>
        <taxon>Viruses</taxon>
        <taxon>Duplodnaviria</taxon>
        <taxon>Heunggongvirae</taxon>
        <taxon>Uroviricota</taxon>
        <taxon>Caudoviricetes</taxon>
        <taxon>Grimontviridae</taxon>
        <taxon>Moazamivirus</taxon>
        <taxon>Moazamivirus SE131</taxon>
    </lineage>
</organism>
<reference evidence="1 2" key="1">
    <citation type="submission" date="2018-01" db="EMBL/GenBank/DDBJ databases">
        <title>Draft Genome Sequence of Salmonella Enteritidis Phage SE131.</title>
        <authorList>
            <person name="Kim Y."/>
            <person name="Han B.K."/>
            <person name="Kim H."/>
            <person name="Kim D."/>
        </authorList>
    </citation>
    <scope>NUCLEOTIDE SEQUENCE [LARGE SCALE GENOMIC DNA]</scope>
</reference>
<evidence type="ECO:0000313" key="1">
    <source>
        <dbReference type="EMBL" id="AVJ48188.1"/>
    </source>
</evidence>
<dbReference type="GeneID" id="77948307"/>
<keyword evidence="2" id="KW-1185">Reference proteome</keyword>
<evidence type="ECO:0000313" key="2">
    <source>
        <dbReference type="Proteomes" id="UP000240649"/>
    </source>
</evidence>